<keyword evidence="8" id="KW-0614">Plasmid</keyword>
<feature type="transmembrane region" description="Helical" evidence="7">
    <location>
        <begin position="141"/>
        <end position="160"/>
    </location>
</feature>
<dbReference type="PANTHER" id="PTHR30250">
    <property type="entry name" value="PST FAMILY PREDICTED COLANIC ACID TRANSPORTER"/>
    <property type="match status" value="1"/>
</dbReference>
<accession>A0A218PFX1</accession>
<evidence type="ECO:0000256" key="5">
    <source>
        <dbReference type="ARBA" id="ARBA00022989"/>
    </source>
</evidence>
<evidence type="ECO:0000256" key="2">
    <source>
        <dbReference type="ARBA" id="ARBA00007430"/>
    </source>
</evidence>
<feature type="transmembrane region" description="Helical" evidence="7">
    <location>
        <begin position="39"/>
        <end position="60"/>
    </location>
</feature>
<keyword evidence="6 7" id="KW-0472">Membrane</keyword>
<evidence type="ECO:0000256" key="3">
    <source>
        <dbReference type="ARBA" id="ARBA00022475"/>
    </source>
</evidence>
<keyword evidence="4 7" id="KW-0812">Transmembrane</keyword>
<feature type="transmembrane region" description="Helical" evidence="7">
    <location>
        <begin position="320"/>
        <end position="339"/>
    </location>
</feature>
<feature type="transmembrane region" description="Helical" evidence="7">
    <location>
        <begin position="351"/>
        <end position="373"/>
    </location>
</feature>
<feature type="transmembrane region" description="Helical" evidence="7">
    <location>
        <begin position="443"/>
        <end position="460"/>
    </location>
</feature>
<dbReference type="PANTHER" id="PTHR30250:SF10">
    <property type="entry name" value="LIPOPOLYSACCHARIDE BIOSYNTHESIS PROTEIN WZXC"/>
    <property type="match status" value="1"/>
</dbReference>
<keyword evidence="5 7" id="KW-1133">Transmembrane helix</keyword>
<evidence type="ECO:0000256" key="7">
    <source>
        <dbReference type="SAM" id="Phobius"/>
    </source>
</evidence>
<feature type="transmembrane region" description="Helical" evidence="7">
    <location>
        <begin position="81"/>
        <end position="102"/>
    </location>
</feature>
<feature type="transmembrane region" description="Helical" evidence="7">
    <location>
        <begin position="166"/>
        <end position="187"/>
    </location>
</feature>
<dbReference type="AlphaFoldDB" id="A0A218PFX1"/>
<evidence type="ECO:0000256" key="4">
    <source>
        <dbReference type="ARBA" id="ARBA00022692"/>
    </source>
</evidence>
<dbReference type="RefSeq" id="WP_014570943.1">
    <property type="nucleotide sequence ID" value="NZ_CP026502.1"/>
</dbReference>
<feature type="transmembrane region" description="Helical" evidence="7">
    <location>
        <begin position="108"/>
        <end position="129"/>
    </location>
</feature>
<protein>
    <submittedName>
        <fullName evidence="8">Flippase</fullName>
    </submittedName>
</protein>
<dbReference type="EMBL" id="LC205736">
    <property type="protein sequence ID" value="BAZ95813.1"/>
    <property type="molecule type" value="Genomic_DNA"/>
</dbReference>
<evidence type="ECO:0000313" key="8">
    <source>
        <dbReference type="EMBL" id="BAZ95813.1"/>
    </source>
</evidence>
<reference evidence="8" key="1">
    <citation type="journal article" date="2017" name="Fish Pathol.">
        <title>A Novel Plasmid Carrying Capsule Gene Cluster Found in Lactococcus garvieae Isolated from Filefish.</title>
        <authorList>
            <person name="Kanai K."/>
            <person name="Tsujikura M."/>
            <person name="Shutou K."/>
            <person name="Honma T."/>
            <person name="Matsumoto F."/>
            <person name="Suga K."/>
            <person name="Takagi S."/>
            <person name="Fukuda Y."/>
            <person name="Sugihara Y."/>
        </authorList>
    </citation>
    <scope>NUCLEOTIDE SEQUENCE</scope>
    <source>
        <strain evidence="8">BSLG13015</strain>
        <plasmid evidence="8">pBSLG13015</plasmid>
    </source>
</reference>
<feature type="transmembrane region" description="Helical" evidence="7">
    <location>
        <begin position="411"/>
        <end position="431"/>
    </location>
</feature>
<gene>
    <name evidence="8" type="primary">epsJ</name>
</gene>
<dbReference type="GO" id="GO:0005886">
    <property type="term" value="C:plasma membrane"/>
    <property type="evidence" value="ECO:0007669"/>
    <property type="project" value="UniProtKB-SubCell"/>
</dbReference>
<name>A0A218PFX1_9LACT</name>
<proteinExistence type="inferred from homology"/>
<evidence type="ECO:0000256" key="1">
    <source>
        <dbReference type="ARBA" id="ARBA00004651"/>
    </source>
</evidence>
<comment type="subcellular location">
    <subcellularLocation>
        <location evidence="1">Cell membrane</location>
        <topology evidence="1">Multi-pass membrane protein</topology>
    </subcellularLocation>
</comment>
<feature type="transmembrane region" description="Helical" evidence="7">
    <location>
        <begin position="379"/>
        <end position="399"/>
    </location>
</feature>
<evidence type="ECO:0000256" key="6">
    <source>
        <dbReference type="ARBA" id="ARBA00023136"/>
    </source>
</evidence>
<geneLocation type="plasmid" evidence="8">
    <name>pBSLG13015</name>
</geneLocation>
<keyword evidence="3" id="KW-1003">Cell membrane</keyword>
<comment type="similarity">
    <text evidence="2">Belongs to the polysaccharide synthase family.</text>
</comment>
<dbReference type="Pfam" id="PF13440">
    <property type="entry name" value="Polysacc_synt_3"/>
    <property type="match status" value="1"/>
</dbReference>
<organism evidence="8">
    <name type="scientific">Lactococcus garvieae</name>
    <dbReference type="NCBI Taxonomy" id="1363"/>
    <lineage>
        <taxon>Bacteria</taxon>
        <taxon>Bacillati</taxon>
        <taxon>Bacillota</taxon>
        <taxon>Bacilli</taxon>
        <taxon>Lactobacillales</taxon>
        <taxon>Streptococcaceae</taxon>
        <taxon>Lactococcus</taxon>
    </lineage>
</organism>
<dbReference type="InterPro" id="IPR050833">
    <property type="entry name" value="Poly_Biosynth_Transport"/>
</dbReference>
<feature type="transmembrane region" description="Helical" evidence="7">
    <location>
        <begin position="281"/>
        <end position="300"/>
    </location>
</feature>
<dbReference type="CDD" id="cd13127">
    <property type="entry name" value="MATE_tuaB_like"/>
    <property type="match status" value="1"/>
</dbReference>
<feature type="transmembrane region" description="Helical" evidence="7">
    <location>
        <begin position="9"/>
        <end position="33"/>
    </location>
</feature>
<sequence length="478" mass="54349">MIEQLRKGLIYTTLGQYGNVLVNFIVNAILSRILTPKEYGIVAVISVFIVFFQVLSDMGIGPSIIQNKMLTQVDVNNIFGFSFYFSLLLSVIFIFIGVFLSTAYSNPIYNSLSQILSISLFFYTLNIVPQAILKKDKMFKTLNIILVVSALFSGSFGILFSCLGFGVYSLVWMTVINSIMAFIFTFINSKISFKLTFRKESLAMVSGFAKNQFGFGIVNYFSRNTDTILIGKFIGGEAVGSYNKAYQLLMYPATIFNGIINPVLQPILSDFQEDVVRIKTIYLKIIHFLMLLGIPISIYLSMNSQRIIFFIFGNQWSDSVYPFSILALSIWTQMVAVTTSSIFQARNKTNLLLISGLINSTIIITLVIIGVIFQSIDLVATLLSFGYFFTLCVTFYFLLYKVLNSNFYELVNEMINSIFIGMGTFITMLLYNEFTQESNFGSLVSSFIIFSFIYFILLYYTKEYKFILSFINKKEEKQ</sequence>